<evidence type="ECO:0000256" key="6">
    <source>
        <dbReference type="SAM" id="MobiDB-lite"/>
    </source>
</evidence>
<evidence type="ECO:0000256" key="3">
    <source>
        <dbReference type="ARBA" id="ARBA00022692"/>
    </source>
</evidence>
<evidence type="ECO:0000256" key="7">
    <source>
        <dbReference type="SAM" id="Phobius"/>
    </source>
</evidence>
<gene>
    <name evidence="9" type="ORF">CFO_g3302</name>
</gene>
<feature type="compositionally biased region" description="Low complexity" evidence="6">
    <location>
        <begin position="479"/>
        <end position="491"/>
    </location>
</feature>
<comment type="caution">
    <text evidence="9">The sequence shown here is derived from an EMBL/GenBank/DDBJ whole genome shotgun (WGS) entry which is preliminary data.</text>
</comment>
<dbReference type="Proteomes" id="UP000034841">
    <property type="component" value="Unassembled WGS sequence"/>
</dbReference>
<dbReference type="Pfam" id="PF16016">
    <property type="entry name" value="VASt"/>
    <property type="match status" value="1"/>
</dbReference>
<feature type="region of interest" description="Disordered" evidence="6">
    <location>
        <begin position="1"/>
        <end position="24"/>
    </location>
</feature>
<name>A0A0F8CUG1_CERFI</name>
<evidence type="ECO:0000256" key="1">
    <source>
        <dbReference type="ARBA" id="ARBA00004167"/>
    </source>
</evidence>
<evidence type="ECO:0000256" key="2">
    <source>
        <dbReference type="ARBA" id="ARBA00006582"/>
    </source>
</evidence>
<evidence type="ECO:0000256" key="5">
    <source>
        <dbReference type="ARBA" id="ARBA00023136"/>
    </source>
</evidence>
<dbReference type="Gene3D" id="2.30.29.30">
    <property type="entry name" value="Pleckstrin-homology domain (PH domain)/Phosphotyrosine-binding domain (PTB)"/>
    <property type="match status" value="1"/>
</dbReference>
<feature type="region of interest" description="Disordered" evidence="6">
    <location>
        <begin position="202"/>
        <end position="295"/>
    </location>
</feature>
<dbReference type="GO" id="GO:0005789">
    <property type="term" value="C:endoplasmic reticulum membrane"/>
    <property type="evidence" value="ECO:0007669"/>
    <property type="project" value="TreeGrafter"/>
</dbReference>
<dbReference type="GO" id="GO:0005886">
    <property type="term" value="C:plasma membrane"/>
    <property type="evidence" value="ECO:0007669"/>
    <property type="project" value="TreeGrafter"/>
</dbReference>
<dbReference type="GO" id="GO:0032541">
    <property type="term" value="C:cortical endoplasmic reticulum"/>
    <property type="evidence" value="ECO:0007669"/>
    <property type="project" value="TreeGrafter"/>
</dbReference>
<dbReference type="GO" id="GO:0120015">
    <property type="term" value="F:sterol transfer activity"/>
    <property type="evidence" value="ECO:0007669"/>
    <property type="project" value="TreeGrafter"/>
</dbReference>
<feature type="compositionally biased region" description="Polar residues" evidence="6">
    <location>
        <begin position="238"/>
        <end position="252"/>
    </location>
</feature>
<evidence type="ECO:0000259" key="8">
    <source>
        <dbReference type="PROSITE" id="PS51778"/>
    </source>
</evidence>
<feature type="region of interest" description="Disordered" evidence="6">
    <location>
        <begin position="461"/>
        <end position="493"/>
    </location>
</feature>
<dbReference type="InterPro" id="IPR051482">
    <property type="entry name" value="Cholesterol_transport"/>
</dbReference>
<comment type="similarity">
    <text evidence="2">Belongs to the YSP2 family.</text>
</comment>
<dbReference type="AlphaFoldDB" id="A0A0F8CUG1"/>
<dbReference type="SMART" id="SM00568">
    <property type="entry name" value="GRAM"/>
    <property type="match status" value="1"/>
</dbReference>
<evidence type="ECO:0000313" key="10">
    <source>
        <dbReference type="Proteomes" id="UP000034841"/>
    </source>
</evidence>
<feature type="transmembrane region" description="Helical" evidence="7">
    <location>
        <begin position="520"/>
        <end position="541"/>
    </location>
</feature>
<dbReference type="PANTHER" id="PTHR23319">
    <property type="entry name" value="GRAM DOMAIN CONTAINING 1B, ISOFORM E"/>
    <property type="match status" value="1"/>
</dbReference>
<protein>
    <submittedName>
        <fullName evidence="9">Putative membrane protein C20F10.07</fullName>
    </submittedName>
</protein>
<accession>A0A0F8CUG1</accession>
<dbReference type="InterPro" id="IPR004182">
    <property type="entry name" value="GRAM"/>
</dbReference>
<feature type="domain" description="VASt" evidence="8">
    <location>
        <begin position="307"/>
        <end position="477"/>
    </location>
</feature>
<organism evidence="9 10">
    <name type="scientific">Ceratocystis fimbriata f. sp. platani</name>
    <dbReference type="NCBI Taxonomy" id="88771"/>
    <lineage>
        <taxon>Eukaryota</taxon>
        <taxon>Fungi</taxon>
        <taxon>Dikarya</taxon>
        <taxon>Ascomycota</taxon>
        <taxon>Pezizomycotina</taxon>
        <taxon>Sordariomycetes</taxon>
        <taxon>Hypocreomycetidae</taxon>
        <taxon>Microascales</taxon>
        <taxon>Ceratocystidaceae</taxon>
        <taxon>Ceratocystis</taxon>
    </lineage>
</organism>
<keyword evidence="5 7" id="KW-0472">Membrane</keyword>
<feature type="compositionally biased region" description="Polar residues" evidence="6">
    <location>
        <begin position="10"/>
        <end position="22"/>
    </location>
</feature>
<dbReference type="OrthoDB" id="2162691at2759"/>
<keyword evidence="10" id="KW-1185">Reference proteome</keyword>
<evidence type="ECO:0000313" key="9">
    <source>
        <dbReference type="EMBL" id="KKF94352.1"/>
    </source>
</evidence>
<dbReference type="GO" id="GO:0140268">
    <property type="term" value="C:endoplasmic reticulum-plasma membrane contact site"/>
    <property type="evidence" value="ECO:0007669"/>
    <property type="project" value="TreeGrafter"/>
</dbReference>
<dbReference type="PROSITE" id="PS51778">
    <property type="entry name" value="VAST"/>
    <property type="match status" value="1"/>
</dbReference>
<keyword evidence="4 7" id="KW-1133">Transmembrane helix</keyword>
<feature type="compositionally biased region" description="Acidic residues" evidence="6">
    <location>
        <begin position="222"/>
        <end position="237"/>
    </location>
</feature>
<dbReference type="GO" id="GO:0032366">
    <property type="term" value="P:intracellular sterol transport"/>
    <property type="evidence" value="ECO:0007669"/>
    <property type="project" value="TreeGrafter"/>
</dbReference>
<dbReference type="EMBL" id="LBBL01000167">
    <property type="protein sequence ID" value="KKF94352.1"/>
    <property type="molecule type" value="Genomic_DNA"/>
</dbReference>
<dbReference type="Pfam" id="PF02893">
    <property type="entry name" value="GRAM"/>
    <property type="match status" value="1"/>
</dbReference>
<dbReference type="InterPro" id="IPR031968">
    <property type="entry name" value="VASt"/>
</dbReference>
<comment type="subcellular location">
    <subcellularLocation>
        <location evidence="1">Membrane</location>
        <topology evidence="1">Single-pass membrane protein</topology>
    </subcellularLocation>
</comment>
<keyword evidence="3 7" id="KW-0812">Transmembrane</keyword>
<reference evidence="9 10" key="1">
    <citation type="submission" date="2015-04" db="EMBL/GenBank/DDBJ databases">
        <title>Genome sequence of Ceratocystis platani, a major pathogen of plane trees.</title>
        <authorList>
            <person name="Belbahri L."/>
        </authorList>
    </citation>
    <scope>NUCLEOTIDE SEQUENCE [LARGE SCALE GENOMIC DNA]</scope>
    <source>
        <strain evidence="9 10">CFO</strain>
    </source>
</reference>
<dbReference type="CDD" id="cd13220">
    <property type="entry name" value="PH-GRAM_GRAMDC"/>
    <property type="match status" value="1"/>
</dbReference>
<dbReference type="GO" id="GO:0032934">
    <property type="term" value="F:sterol binding"/>
    <property type="evidence" value="ECO:0007669"/>
    <property type="project" value="TreeGrafter"/>
</dbReference>
<sequence length="641" mass="69986">MGADEHSRSTYEQTTSDASPNHSVYGDANVATAAGIHRSGSIRSALERHRKRGGSAATGNTIGAAIAAANHSSLPLHTPYSTSVPKLTGFAIASKKRNKDFHTLFKSVPDDDYLIEDYSCHLCFSSNILGWITTLVIRFDEIVAVEKRNTALIFKNGLMISTLQNRHIFASFTSRDATYDLIINIWKLGHHTLEITADKTEKTMDDPAVPLQHDDVRSGSEDGSDEEDDVYDEDDDNTYSTPESVTVANTSFPEADTEKTGTRKLSTTGGTGGTASDVPPAAAGNGQDFPGPATHGPTDCGDEANHYDRVVGDDVMPAPLGKVYDLLFGPASVNFIQKFIVENQRCTEYTAEDRKGLTSDNKTRTFTYIKPLNAPIGPKQTKCIVAETLDAIDLSKAVNVTVSTQTPDVPSGNVFTVNCTVEWSGKSWIKSPIEKGANDGQVQYCNDLFGAIRLAISTRPRTGTNSGVATKSKKKARKSNAAESSPIVPAVAPAPPPTNWGPLEPARFLLEPVVDIAKPFLAGNLVYGLLAGLMIATWFGFGSQPTTHSTGVYNSGAHAYMGFPTYPDRIVAYEEMWRREESQLWDWLEERVQLVEDRLREEKMDELQIKEAIAVTQRKLDLLKEAMEKRIAAKERMGESI</sequence>
<proteinExistence type="inferred from homology"/>
<evidence type="ECO:0000256" key="4">
    <source>
        <dbReference type="ARBA" id="ARBA00022989"/>
    </source>
</evidence>
<dbReference type="InterPro" id="IPR011993">
    <property type="entry name" value="PH-like_dom_sf"/>
</dbReference>
<dbReference type="GO" id="GO:0005739">
    <property type="term" value="C:mitochondrion"/>
    <property type="evidence" value="ECO:0007669"/>
    <property type="project" value="TreeGrafter"/>
</dbReference>
<dbReference type="PANTHER" id="PTHR23319:SF4">
    <property type="entry name" value="GRAM DOMAIN CONTAINING 1B, ISOFORM E"/>
    <property type="match status" value="1"/>
</dbReference>